<dbReference type="AlphaFoldDB" id="A0A4C1U201"/>
<gene>
    <name evidence="1" type="ORF">EVAR_13856_1</name>
</gene>
<sequence>MRDQSGTENLLTEDQKDFSIDLKRLRINKALTKWFTNSKPIALGCVILSRDWKGIIHYELLSPGKTINSDLYCQQLKRIMQVENKRLESINGNGSLLPVPDSDYKFLQIYFMGDSARQVDQRCAHNNSVKRPVVEQLQLFFHQYNALVALFKTALDDMPSDNHKIVIKADKTPAEQHRRFNAPTTDEVAIVIVGENVENRDIVLHRRNNHLILAR</sequence>
<dbReference type="STRING" id="151549.A0A4C1U201"/>
<evidence type="ECO:0000313" key="1">
    <source>
        <dbReference type="EMBL" id="GBP20084.1"/>
    </source>
</evidence>
<protein>
    <submittedName>
        <fullName evidence="1">Uncharacterized protein</fullName>
    </submittedName>
</protein>
<dbReference type="EMBL" id="BGZK01000114">
    <property type="protein sequence ID" value="GBP20084.1"/>
    <property type="molecule type" value="Genomic_DNA"/>
</dbReference>
<dbReference type="PANTHER" id="PTHR45786:SF74">
    <property type="entry name" value="ATP-DEPENDENT DNA HELICASE"/>
    <property type="match status" value="1"/>
</dbReference>
<dbReference type="Pfam" id="PF01359">
    <property type="entry name" value="Transposase_1"/>
    <property type="match status" value="1"/>
</dbReference>
<dbReference type="OrthoDB" id="10051381at2759"/>
<dbReference type="Gene3D" id="3.30.420.10">
    <property type="entry name" value="Ribonuclease H-like superfamily/Ribonuclease H"/>
    <property type="match status" value="1"/>
</dbReference>
<proteinExistence type="predicted"/>
<dbReference type="InterPro" id="IPR001888">
    <property type="entry name" value="Transposase_1"/>
</dbReference>
<keyword evidence="2" id="KW-1185">Reference proteome</keyword>
<dbReference type="PANTHER" id="PTHR45786">
    <property type="entry name" value="DNA BINDING PROTEIN-LIKE"/>
    <property type="match status" value="1"/>
</dbReference>
<evidence type="ECO:0000313" key="2">
    <source>
        <dbReference type="Proteomes" id="UP000299102"/>
    </source>
</evidence>
<name>A0A4C1U201_EUMVA</name>
<dbReference type="GO" id="GO:0003676">
    <property type="term" value="F:nucleic acid binding"/>
    <property type="evidence" value="ECO:0007669"/>
    <property type="project" value="InterPro"/>
</dbReference>
<organism evidence="1 2">
    <name type="scientific">Eumeta variegata</name>
    <name type="common">Bagworm moth</name>
    <name type="synonym">Eumeta japonica</name>
    <dbReference type="NCBI Taxonomy" id="151549"/>
    <lineage>
        <taxon>Eukaryota</taxon>
        <taxon>Metazoa</taxon>
        <taxon>Ecdysozoa</taxon>
        <taxon>Arthropoda</taxon>
        <taxon>Hexapoda</taxon>
        <taxon>Insecta</taxon>
        <taxon>Pterygota</taxon>
        <taxon>Neoptera</taxon>
        <taxon>Endopterygota</taxon>
        <taxon>Lepidoptera</taxon>
        <taxon>Glossata</taxon>
        <taxon>Ditrysia</taxon>
        <taxon>Tineoidea</taxon>
        <taxon>Psychidae</taxon>
        <taxon>Oiketicinae</taxon>
        <taxon>Eumeta</taxon>
    </lineage>
</organism>
<dbReference type="InterPro" id="IPR036397">
    <property type="entry name" value="RNaseH_sf"/>
</dbReference>
<accession>A0A4C1U201</accession>
<reference evidence="1 2" key="1">
    <citation type="journal article" date="2019" name="Commun. Biol.">
        <title>The bagworm genome reveals a unique fibroin gene that provides high tensile strength.</title>
        <authorList>
            <person name="Kono N."/>
            <person name="Nakamura H."/>
            <person name="Ohtoshi R."/>
            <person name="Tomita M."/>
            <person name="Numata K."/>
            <person name="Arakawa K."/>
        </authorList>
    </citation>
    <scope>NUCLEOTIDE SEQUENCE [LARGE SCALE GENOMIC DNA]</scope>
</reference>
<comment type="caution">
    <text evidence="1">The sequence shown here is derived from an EMBL/GenBank/DDBJ whole genome shotgun (WGS) entry which is preliminary data.</text>
</comment>
<dbReference type="Proteomes" id="UP000299102">
    <property type="component" value="Unassembled WGS sequence"/>
</dbReference>